<dbReference type="GeneID" id="86822047"/>
<reference evidence="1 2" key="2">
    <citation type="submission" date="2009-02" db="EMBL/GenBank/DDBJ databases">
        <title>Draft genome sequence of Blautia hydrogenotrophica DSM 10507 (Ruminococcus hydrogenotrophicus DSM 10507).</title>
        <authorList>
            <person name="Sudarsanam P."/>
            <person name="Ley R."/>
            <person name="Guruge J."/>
            <person name="Turnbaugh P.J."/>
            <person name="Mahowald M."/>
            <person name="Liep D."/>
            <person name="Gordon J."/>
        </authorList>
    </citation>
    <scope>NUCLEOTIDE SEQUENCE [LARGE SCALE GENOMIC DNA]</scope>
    <source>
        <strain evidence="2">DSM 10507 / JCM 14656 / S5a33</strain>
    </source>
</reference>
<reference evidence="1 2" key="1">
    <citation type="submission" date="2009-01" db="EMBL/GenBank/DDBJ databases">
        <authorList>
            <person name="Fulton L."/>
            <person name="Clifton S."/>
            <person name="Fulton B."/>
            <person name="Xu J."/>
            <person name="Minx P."/>
            <person name="Pepin K.H."/>
            <person name="Johnson M."/>
            <person name="Bhonagiri V."/>
            <person name="Nash W.E."/>
            <person name="Mardis E.R."/>
            <person name="Wilson R.K."/>
        </authorList>
    </citation>
    <scope>NUCLEOTIDE SEQUENCE [LARGE SCALE GENOMIC DNA]</scope>
    <source>
        <strain evidence="2">DSM 10507 / JCM 14656 / S5a33</strain>
    </source>
</reference>
<dbReference type="Proteomes" id="UP000003100">
    <property type="component" value="Unassembled WGS sequence"/>
</dbReference>
<accession>C0CLM7</accession>
<protein>
    <submittedName>
        <fullName evidence="1">Uncharacterized protein</fullName>
    </submittedName>
</protein>
<name>C0CLM7_BLAHS</name>
<keyword evidence="2" id="KW-1185">Reference proteome</keyword>
<dbReference type="EMBL" id="ACBZ01000089">
    <property type="protein sequence ID" value="EEG49321.1"/>
    <property type="molecule type" value="Genomic_DNA"/>
</dbReference>
<dbReference type="HOGENOM" id="CLU_2367210_0_0_9"/>
<sequence>MSDDLISRKAVIAAVDRHTREDGTLDDDISVILEEVETAFDKEKVIEEIKSWEKASHDAGIQSNYAGLDNKASGYYQESLAYHRSVEIVKKGGIE</sequence>
<organism evidence="1 2">
    <name type="scientific">Blautia hydrogenotrophica (strain DSM 10507 / JCM 14656 / S5a33)</name>
    <name type="common">Ruminococcus hydrogenotrophicus</name>
    <dbReference type="NCBI Taxonomy" id="476272"/>
    <lineage>
        <taxon>Bacteria</taxon>
        <taxon>Bacillati</taxon>
        <taxon>Bacillota</taxon>
        <taxon>Clostridia</taxon>
        <taxon>Lachnospirales</taxon>
        <taxon>Lachnospiraceae</taxon>
        <taxon>Blautia</taxon>
    </lineage>
</organism>
<evidence type="ECO:0000313" key="1">
    <source>
        <dbReference type="EMBL" id="EEG49321.1"/>
    </source>
</evidence>
<evidence type="ECO:0000313" key="2">
    <source>
        <dbReference type="Proteomes" id="UP000003100"/>
    </source>
</evidence>
<dbReference type="PATRIC" id="fig|476272.21.peg.2125"/>
<gene>
    <name evidence="1" type="ORF">RUMHYD_01749</name>
</gene>
<dbReference type="AlphaFoldDB" id="C0CLM7"/>
<proteinExistence type="predicted"/>
<dbReference type="RefSeq" id="WP_005948584.1">
    <property type="nucleotide sequence ID" value="NZ_CP136423.1"/>
</dbReference>
<comment type="caution">
    <text evidence="1">The sequence shown here is derived from an EMBL/GenBank/DDBJ whole genome shotgun (WGS) entry which is preliminary data.</text>
</comment>